<evidence type="ECO:0000313" key="2">
    <source>
        <dbReference type="EMBL" id="KAF4143830.1"/>
    </source>
</evidence>
<proteinExistence type="predicted"/>
<dbReference type="Proteomes" id="UP000704712">
    <property type="component" value="Unassembled WGS sequence"/>
</dbReference>
<name>A0A833SY15_PHYIN</name>
<dbReference type="Gene3D" id="3.30.479.10">
    <property type="entry name" value="6-pyruvoyl tetrahydropterin synthase/QueD"/>
    <property type="match status" value="1"/>
</dbReference>
<dbReference type="EMBL" id="JAACNO010000947">
    <property type="protein sequence ID" value="KAF4143830.1"/>
    <property type="molecule type" value="Genomic_DNA"/>
</dbReference>
<keyword evidence="3" id="KW-1185">Reference proteome</keyword>
<dbReference type="AlphaFoldDB" id="A0A833SY15"/>
<dbReference type="EMBL" id="WSZM01000168">
    <property type="protein sequence ID" value="KAF4039669.1"/>
    <property type="molecule type" value="Genomic_DNA"/>
</dbReference>
<reference evidence="1" key="1">
    <citation type="submission" date="2020-04" db="EMBL/GenBank/DDBJ databases">
        <title>Hybrid Assembly of Korean Phytophthora infestans isolates.</title>
        <authorList>
            <person name="Prokchorchik M."/>
            <person name="Lee Y."/>
            <person name="Seo J."/>
            <person name="Cho J.-H."/>
            <person name="Park Y.-E."/>
            <person name="Jang D.-C."/>
            <person name="Im J.-S."/>
            <person name="Choi J.-G."/>
            <person name="Park H.-J."/>
            <person name="Lee G.-B."/>
            <person name="Lee Y.-G."/>
            <person name="Hong S.-Y."/>
            <person name="Cho K."/>
            <person name="Sohn K.H."/>
        </authorList>
    </citation>
    <scope>NUCLEOTIDE SEQUENCE</scope>
    <source>
        <strain evidence="1">KR_1_A1</strain>
        <strain evidence="2">KR_2_A2</strain>
    </source>
</reference>
<evidence type="ECO:0000313" key="3">
    <source>
        <dbReference type="Proteomes" id="UP000602510"/>
    </source>
</evidence>
<accession>A0A833SY15</accession>
<protein>
    <submittedName>
        <fullName evidence="1">Uncharacterized protein</fullName>
    </submittedName>
</protein>
<organism evidence="1 3">
    <name type="scientific">Phytophthora infestans</name>
    <name type="common">Potato late blight agent</name>
    <name type="synonym">Botrytis infestans</name>
    <dbReference type="NCBI Taxonomy" id="4787"/>
    <lineage>
        <taxon>Eukaryota</taxon>
        <taxon>Sar</taxon>
        <taxon>Stramenopiles</taxon>
        <taxon>Oomycota</taxon>
        <taxon>Peronosporomycetes</taxon>
        <taxon>Peronosporales</taxon>
        <taxon>Peronosporaceae</taxon>
        <taxon>Phytophthora</taxon>
    </lineage>
</organism>
<comment type="caution">
    <text evidence="1">The sequence shown here is derived from an EMBL/GenBank/DDBJ whole genome shotgun (WGS) entry which is preliminary data.</text>
</comment>
<dbReference type="Proteomes" id="UP000602510">
    <property type="component" value="Unassembled WGS sequence"/>
</dbReference>
<evidence type="ECO:0000313" key="1">
    <source>
        <dbReference type="EMBL" id="KAF4039669.1"/>
    </source>
</evidence>
<sequence>MKQSAIDVPIMHSSAVSPPNSTSNVVKVHVSKDSMKLNAAHFIAYKVRYQVPSRNTRDGALSRLDILWQGFREKLNSHIYRLAVTIAGHFGLDGYKVDLGEIRGPRV</sequence>
<gene>
    <name evidence="1" type="ORF">GN244_ATG08193</name>
    <name evidence="2" type="ORF">GN958_ATG06916</name>
</gene>
<dbReference type="InterPro" id="IPR038418">
    <property type="entry name" value="6-PTP_synth/QueD_sf"/>
</dbReference>